<feature type="domain" description="Aminoacyl-tRNA synthetase class Ia" evidence="10">
    <location>
        <begin position="39"/>
        <end position="661"/>
    </location>
</feature>
<dbReference type="PROSITE" id="PS00178">
    <property type="entry name" value="AA_TRNA_LIGASE_I"/>
    <property type="match status" value="1"/>
</dbReference>
<proteinExistence type="inferred from homology"/>
<dbReference type="InterPro" id="IPR001412">
    <property type="entry name" value="aa-tRNA-synth_I_CS"/>
</dbReference>
<evidence type="ECO:0000256" key="1">
    <source>
        <dbReference type="ARBA" id="ARBA00013165"/>
    </source>
</evidence>
<protein>
    <recommendedName>
        <fullName evidence="1 8">Isoleucine--tRNA ligase</fullName>
        <ecNumber evidence="1 8">6.1.1.5</ecNumber>
    </recommendedName>
</protein>
<dbReference type="KEGG" id="ncv:NCAV_1098"/>
<keyword evidence="13" id="KW-1185">Reference proteome</keyword>
<evidence type="ECO:0000256" key="9">
    <source>
        <dbReference type="RuleBase" id="RU363035"/>
    </source>
</evidence>
<dbReference type="InterPro" id="IPR002300">
    <property type="entry name" value="aa-tRNA-synth_Ia"/>
</dbReference>
<keyword evidence="4 9" id="KW-0067">ATP-binding</keyword>
<dbReference type="InterPro" id="IPR009080">
    <property type="entry name" value="tRNAsynth_Ia_anticodon-bd"/>
</dbReference>
<dbReference type="InterPro" id="IPR009008">
    <property type="entry name" value="Val/Leu/Ile-tRNA-synth_edit"/>
</dbReference>
<evidence type="ECO:0000256" key="3">
    <source>
        <dbReference type="ARBA" id="ARBA00022741"/>
    </source>
</evidence>
<dbReference type="PANTHER" id="PTHR42780:SF1">
    <property type="entry name" value="ISOLEUCINE--TRNA LIGASE, CYTOPLASMIC"/>
    <property type="match status" value="1"/>
</dbReference>
<dbReference type="GO" id="GO:0005737">
    <property type="term" value="C:cytoplasm"/>
    <property type="evidence" value="ECO:0007669"/>
    <property type="project" value="UniProtKB-UniRule"/>
</dbReference>
<evidence type="ECO:0000259" key="10">
    <source>
        <dbReference type="Pfam" id="PF00133"/>
    </source>
</evidence>
<dbReference type="SUPFAM" id="SSF52374">
    <property type="entry name" value="Nucleotidylyl transferase"/>
    <property type="match status" value="1"/>
</dbReference>
<keyword evidence="3 9" id="KW-0547">Nucleotide-binding</keyword>
<dbReference type="GO" id="GO:0004822">
    <property type="term" value="F:isoleucine-tRNA ligase activity"/>
    <property type="evidence" value="ECO:0007669"/>
    <property type="project" value="UniProtKB-UniRule"/>
</dbReference>
<keyword evidence="6 9" id="KW-0030">Aminoacyl-tRNA synthetase</keyword>
<comment type="catalytic activity">
    <reaction evidence="7">
        <text>tRNA(Ile) + L-isoleucine + ATP = L-isoleucyl-tRNA(Ile) + AMP + diphosphate</text>
        <dbReference type="Rhea" id="RHEA:11060"/>
        <dbReference type="Rhea" id="RHEA-COMP:9666"/>
        <dbReference type="Rhea" id="RHEA-COMP:9695"/>
        <dbReference type="ChEBI" id="CHEBI:30616"/>
        <dbReference type="ChEBI" id="CHEBI:33019"/>
        <dbReference type="ChEBI" id="CHEBI:58045"/>
        <dbReference type="ChEBI" id="CHEBI:78442"/>
        <dbReference type="ChEBI" id="CHEBI:78528"/>
        <dbReference type="ChEBI" id="CHEBI:456215"/>
        <dbReference type="EC" id="6.1.1.5"/>
    </reaction>
</comment>
<dbReference type="GeneID" id="41595119"/>
<dbReference type="GO" id="GO:0006428">
    <property type="term" value="P:isoleucyl-tRNA aminoacylation"/>
    <property type="evidence" value="ECO:0007669"/>
    <property type="project" value="UniProtKB-UniRule"/>
</dbReference>
<dbReference type="EC" id="6.1.1.5" evidence="1 8"/>
<feature type="domain" description="Methionyl/Valyl/Leucyl/Isoleucyl-tRNA synthetase anticodon-binding" evidence="11">
    <location>
        <begin position="715"/>
        <end position="862"/>
    </location>
</feature>
<dbReference type="Gene3D" id="1.10.730.10">
    <property type="entry name" value="Isoleucyl-tRNA Synthetase, Domain 1"/>
    <property type="match status" value="1"/>
</dbReference>
<dbReference type="InterPro" id="IPR014729">
    <property type="entry name" value="Rossmann-like_a/b/a_fold"/>
</dbReference>
<evidence type="ECO:0000256" key="4">
    <source>
        <dbReference type="ARBA" id="ARBA00022840"/>
    </source>
</evidence>
<gene>
    <name evidence="12" type="primary">IARS</name>
    <name evidence="12" type="ORF">NCAV_1098</name>
</gene>
<evidence type="ECO:0000256" key="2">
    <source>
        <dbReference type="ARBA" id="ARBA00022598"/>
    </source>
</evidence>
<dbReference type="RefSeq" id="WP_103287036.1">
    <property type="nucleotide sequence ID" value="NZ_LT981265.1"/>
</dbReference>
<evidence type="ECO:0000313" key="12">
    <source>
        <dbReference type="EMBL" id="SPC34275.1"/>
    </source>
</evidence>
<organism evidence="12 13">
    <name type="scientific">Candidatus Nitrosocaldus cavascurensis</name>
    <dbReference type="NCBI Taxonomy" id="2058097"/>
    <lineage>
        <taxon>Archaea</taxon>
        <taxon>Nitrososphaerota</taxon>
        <taxon>Nitrososphaeria</taxon>
        <taxon>Candidatus Nitrosocaldales</taxon>
        <taxon>Candidatus Nitrosocaldaceae</taxon>
        <taxon>Candidatus Nitrosocaldus</taxon>
    </lineage>
</organism>
<dbReference type="InterPro" id="IPR002301">
    <property type="entry name" value="Ile-tRNA-ligase"/>
</dbReference>
<reference evidence="13" key="1">
    <citation type="submission" date="2018-01" db="EMBL/GenBank/DDBJ databases">
        <authorList>
            <person name="Kerou L M."/>
        </authorList>
    </citation>
    <scope>NUCLEOTIDE SEQUENCE [LARGE SCALE GENOMIC DNA]</scope>
    <source>
        <strain evidence="13">SCU2</strain>
    </source>
</reference>
<dbReference type="EMBL" id="LT981265">
    <property type="protein sequence ID" value="SPC34275.1"/>
    <property type="molecule type" value="Genomic_DNA"/>
</dbReference>
<keyword evidence="5 9" id="KW-0648">Protein biosynthesis</keyword>
<evidence type="ECO:0000259" key="11">
    <source>
        <dbReference type="Pfam" id="PF08264"/>
    </source>
</evidence>
<dbReference type="InterPro" id="IPR023586">
    <property type="entry name" value="Ile-tRNA-ligase_type2"/>
</dbReference>
<evidence type="ECO:0000256" key="8">
    <source>
        <dbReference type="NCBIfam" id="TIGR00392"/>
    </source>
</evidence>
<dbReference type="SUPFAM" id="SSF50677">
    <property type="entry name" value="ValRS/IleRS/LeuRS editing domain"/>
    <property type="match status" value="1"/>
</dbReference>
<evidence type="ECO:0000313" key="13">
    <source>
        <dbReference type="Proteomes" id="UP000236248"/>
    </source>
</evidence>
<sequence length="1098" mass="126789">MMFELKRFEPKSMEMSVREYYKSINLKGMIDGMLKDANREVIGFVEGPPTMNGEPHLGHLRGRVIKDLWYRFNTMKGFKVVFRAGWDTQGLPVELQAEKELGLTGSKLENLKSIGMERLVEECKRLVHKYNGKWVEADMLLGMSMDYEHAYWTYKDEYIEREWRYLKRAWEQGILAEGYRVVAYCPSCQTSLSHAEVSQGYEMVEDPSLYYKVRMLDGKEQGKDTYIVVWTTMPFTVVTDEMVGVNPDADYAYVNVRVGSKDDDNNDDGYDGKDEIWIVGSDRLASLMDEFGIDSYSIVRVVKGYELEGKRYEHPLLDLIPGLKAIADRVHMVVAEDFVATDTGSGIVHLSPANGEEDFEVASKRMLPIFNPIDDAAVFTQEAGIFAGLFVRDADAKVVELLKEKGSLIKIGKIRHEYPTCWRSHHKLVWIARREYFYLIDRIADKALKAAESVEYFYQEPRNRFLAIIGERKPWCISRERVWGTPLPIWVCSNPACKAKIPLFSRDEIVKNALELPDGQFFELHRPWIDRVVVRCSKCNSKAYREPFVLDTWHNSGAAPYASMSDEEYERFIPVPFLTEGIDQTRGWAYTLLMENVIMKGKDESPFKAFLFQGHIVDEHGNKMSKSLGNVIDALELLKNNPVDMVRFYFIWKASPIDALSFSIDEMKRRVYQVLSTLYNLHIYFMQNASYDGYDQHKHTLEWARSSNLLRVSELWLLSRLQALIEKVTEGYERCRFHESARAIESFIIDDLSQTYVPFTRYELWDDSAEGLSRRLAIYSTLAHTLLTIDILMHPICPFITEYLYLACFKRKESILLEGWVKPSKELIDEEVERSFSLLNEVISLANAARMKAMLKRRWPLSHAYVCLASSSDVDALSRLMDIMRVQMNVECIRLVAVDAQDGVERVLRMIDAGLPVKASINLRLKSIAGKAKADLPKVVERFSTMDKVELLRELSANGRFTITYEDKAIEVTRDDLDINLEPMEGYTLKMDEKMMDRVVMVILSTTRDRRLIAKGMIRDIARRLQALRKERGYNPTDVVEVAFISGLDDESVGMVKEFKDELAYLVRAKRVEITSKHDEGIDWREMEMDGKVIRLYI</sequence>
<evidence type="ECO:0000256" key="7">
    <source>
        <dbReference type="ARBA" id="ARBA00048359"/>
    </source>
</evidence>
<dbReference type="NCBIfam" id="TIGR00392">
    <property type="entry name" value="ileS"/>
    <property type="match status" value="1"/>
</dbReference>
<name>A0A2K5ARM7_9ARCH</name>
<accession>A0A2K5ARM7</accession>
<dbReference type="PRINTS" id="PR00984">
    <property type="entry name" value="TRNASYNTHILE"/>
</dbReference>
<dbReference type="GO" id="GO:0005524">
    <property type="term" value="F:ATP binding"/>
    <property type="evidence" value="ECO:0007669"/>
    <property type="project" value="UniProtKB-KW"/>
</dbReference>
<dbReference type="SUPFAM" id="SSF47323">
    <property type="entry name" value="Anticodon-binding domain of a subclass of class I aminoacyl-tRNA synthetases"/>
    <property type="match status" value="1"/>
</dbReference>
<evidence type="ECO:0000256" key="6">
    <source>
        <dbReference type="ARBA" id="ARBA00023146"/>
    </source>
</evidence>
<dbReference type="Gene3D" id="3.40.50.620">
    <property type="entry name" value="HUPs"/>
    <property type="match status" value="2"/>
</dbReference>
<dbReference type="Gene3D" id="3.90.740.10">
    <property type="entry name" value="Valyl/Leucyl/Isoleucyl-tRNA synthetase, editing domain"/>
    <property type="match status" value="1"/>
</dbReference>
<dbReference type="Pfam" id="PF08264">
    <property type="entry name" value="Anticodon_1"/>
    <property type="match status" value="1"/>
</dbReference>
<dbReference type="Pfam" id="PF19302">
    <property type="entry name" value="DUF5915"/>
    <property type="match status" value="1"/>
</dbReference>
<dbReference type="PANTHER" id="PTHR42780">
    <property type="entry name" value="SOLEUCYL-TRNA SYNTHETASE"/>
    <property type="match status" value="1"/>
</dbReference>
<dbReference type="InterPro" id="IPR013155">
    <property type="entry name" value="M/V/L/I-tRNA-synth_anticd-bd"/>
</dbReference>
<dbReference type="Proteomes" id="UP000236248">
    <property type="component" value="Chromosome NCAV"/>
</dbReference>
<dbReference type="GO" id="GO:0002161">
    <property type="term" value="F:aminoacyl-tRNA deacylase activity"/>
    <property type="evidence" value="ECO:0007669"/>
    <property type="project" value="InterPro"/>
</dbReference>
<dbReference type="AlphaFoldDB" id="A0A2K5ARM7"/>
<dbReference type="Pfam" id="PF00133">
    <property type="entry name" value="tRNA-synt_1"/>
    <property type="match status" value="1"/>
</dbReference>
<comment type="similarity">
    <text evidence="9">Belongs to the class-I aminoacyl-tRNA synthetase family.</text>
</comment>
<keyword evidence="2 9" id="KW-0436">Ligase</keyword>
<evidence type="ECO:0000256" key="5">
    <source>
        <dbReference type="ARBA" id="ARBA00022917"/>
    </source>
</evidence>